<evidence type="ECO:0000256" key="2">
    <source>
        <dbReference type="SAM" id="Phobius"/>
    </source>
</evidence>
<proteinExistence type="predicted"/>
<evidence type="ECO:0000313" key="3">
    <source>
        <dbReference type="EMBL" id="KHN74205.1"/>
    </source>
</evidence>
<keyword evidence="2" id="KW-0812">Transmembrane</keyword>
<keyword evidence="2" id="KW-0472">Membrane</keyword>
<comment type="caution">
    <text evidence="3">The sequence shown here is derived from an EMBL/GenBank/DDBJ whole genome shotgun (WGS) entry which is preliminary data.</text>
</comment>
<keyword evidence="2" id="KW-1133">Transmembrane helix</keyword>
<keyword evidence="1" id="KW-0175">Coiled coil</keyword>
<dbReference type="Proteomes" id="UP000031036">
    <property type="component" value="Unassembled WGS sequence"/>
</dbReference>
<gene>
    <name evidence="3" type="ORF">Tcan_18390</name>
</gene>
<feature type="coiled-coil region" evidence="1">
    <location>
        <begin position="260"/>
        <end position="288"/>
    </location>
</feature>
<name>A0A0B2UZC9_TOXCA</name>
<evidence type="ECO:0000256" key="1">
    <source>
        <dbReference type="SAM" id="Coils"/>
    </source>
</evidence>
<dbReference type="EMBL" id="JPKZ01002958">
    <property type="protein sequence ID" value="KHN74205.1"/>
    <property type="molecule type" value="Genomic_DNA"/>
</dbReference>
<reference evidence="3 4" key="1">
    <citation type="submission" date="2014-11" db="EMBL/GenBank/DDBJ databases">
        <title>Genetic blueprint of the zoonotic pathogen Toxocara canis.</title>
        <authorList>
            <person name="Zhu X.-Q."/>
            <person name="Korhonen P.K."/>
            <person name="Cai H."/>
            <person name="Young N.D."/>
            <person name="Nejsum P."/>
            <person name="von Samson-Himmelstjerna G."/>
            <person name="Boag P.R."/>
            <person name="Tan P."/>
            <person name="Li Q."/>
            <person name="Min J."/>
            <person name="Yang Y."/>
            <person name="Wang X."/>
            <person name="Fang X."/>
            <person name="Hall R.S."/>
            <person name="Hofmann A."/>
            <person name="Sternberg P.W."/>
            <person name="Jex A.R."/>
            <person name="Gasser R.B."/>
        </authorList>
    </citation>
    <scope>NUCLEOTIDE SEQUENCE [LARGE SCALE GENOMIC DNA]</scope>
    <source>
        <strain evidence="3">PN_DK_2014</strain>
    </source>
</reference>
<protein>
    <submittedName>
        <fullName evidence="3">Uncharacterized protein</fullName>
    </submittedName>
</protein>
<organism evidence="3 4">
    <name type="scientific">Toxocara canis</name>
    <name type="common">Canine roundworm</name>
    <dbReference type="NCBI Taxonomy" id="6265"/>
    <lineage>
        <taxon>Eukaryota</taxon>
        <taxon>Metazoa</taxon>
        <taxon>Ecdysozoa</taxon>
        <taxon>Nematoda</taxon>
        <taxon>Chromadorea</taxon>
        <taxon>Rhabditida</taxon>
        <taxon>Spirurina</taxon>
        <taxon>Ascaridomorpha</taxon>
        <taxon>Ascaridoidea</taxon>
        <taxon>Toxocaridae</taxon>
        <taxon>Toxocara</taxon>
    </lineage>
</organism>
<feature type="transmembrane region" description="Helical" evidence="2">
    <location>
        <begin position="124"/>
        <end position="144"/>
    </location>
</feature>
<keyword evidence="4" id="KW-1185">Reference proteome</keyword>
<accession>A0A0B2UZC9</accession>
<sequence>MIIHLATEILLHFNSCDPLGAQLHTDVVQLVKLLNKTNPRFIYFDHFRDSRTLRRIKIARFFCRSAVSISALLTILMALFVYYACKRIYVSVVAYGASQPESDEQARKANCEKLLRIARFFCRSAVSISALLTILMALFVYYACKRIYVSVVAYGASQPESDEQARKANCEKLLRQTVVDFEKVWRFRRGTADASPAEFHQANDLLQAWIRLLKVYEPFLGQNFKASFPLDFDNKIESEERKLMLVFCGEHPEWRVPVLRRTEREKLMRELERKREMEKNEKDDSRKA</sequence>
<dbReference type="AlphaFoldDB" id="A0A0B2UZC9"/>
<feature type="transmembrane region" description="Helical" evidence="2">
    <location>
        <begin position="61"/>
        <end position="83"/>
    </location>
</feature>
<evidence type="ECO:0000313" key="4">
    <source>
        <dbReference type="Proteomes" id="UP000031036"/>
    </source>
</evidence>